<keyword evidence="2 5" id="KW-0812">Transmembrane</keyword>
<evidence type="ECO:0000256" key="5">
    <source>
        <dbReference type="SAM" id="Phobius"/>
    </source>
</evidence>
<dbReference type="GO" id="GO:0008233">
    <property type="term" value="F:peptidase activity"/>
    <property type="evidence" value="ECO:0007669"/>
    <property type="project" value="UniProtKB-KW"/>
</dbReference>
<evidence type="ECO:0000259" key="6">
    <source>
        <dbReference type="Pfam" id="PF01694"/>
    </source>
</evidence>
<dbReference type="Proteomes" id="UP000756860">
    <property type="component" value="Unassembled WGS sequence"/>
</dbReference>
<keyword evidence="8" id="KW-1185">Reference proteome</keyword>
<dbReference type="RefSeq" id="WP_214176568.1">
    <property type="nucleotide sequence ID" value="NZ_JAHCVK010000011.1"/>
</dbReference>
<dbReference type="InterPro" id="IPR022764">
    <property type="entry name" value="Peptidase_S54_rhomboid_dom"/>
</dbReference>
<name>A0ABS5SH48_9BACT</name>
<keyword evidence="3 5" id="KW-1133">Transmembrane helix</keyword>
<keyword evidence="4 5" id="KW-0472">Membrane</keyword>
<feature type="transmembrane region" description="Helical" evidence="5">
    <location>
        <begin position="296"/>
        <end position="317"/>
    </location>
</feature>
<dbReference type="EMBL" id="JAHCVK010000011">
    <property type="protein sequence ID" value="MBT0654560.1"/>
    <property type="molecule type" value="Genomic_DNA"/>
</dbReference>
<evidence type="ECO:0000256" key="2">
    <source>
        <dbReference type="ARBA" id="ARBA00022692"/>
    </source>
</evidence>
<dbReference type="PANTHER" id="PTHR43066">
    <property type="entry name" value="RHOMBOID-RELATED PROTEIN"/>
    <property type="match status" value="1"/>
</dbReference>
<dbReference type="GO" id="GO:0006508">
    <property type="term" value="P:proteolysis"/>
    <property type="evidence" value="ECO:0007669"/>
    <property type="project" value="UniProtKB-KW"/>
</dbReference>
<keyword evidence="7" id="KW-0645">Protease</keyword>
<keyword evidence="7" id="KW-0378">Hydrolase</keyword>
<dbReference type="Pfam" id="PF01694">
    <property type="entry name" value="Rhomboid"/>
    <property type="match status" value="1"/>
</dbReference>
<accession>A0ABS5SH48</accession>
<evidence type="ECO:0000256" key="1">
    <source>
        <dbReference type="ARBA" id="ARBA00004141"/>
    </source>
</evidence>
<evidence type="ECO:0000256" key="3">
    <source>
        <dbReference type="ARBA" id="ARBA00022989"/>
    </source>
</evidence>
<evidence type="ECO:0000256" key="4">
    <source>
        <dbReference type="ARBA" id="ARBA00023136"/>
    </source>
</evidence>
<evidence type="ECO:0000313" key="7">
    <source>
        <dbReference type="EMBL" id="MBT0654560.1"/>
    </source>
</evidence>
<dbReference type="SUPFAM" id="SSF144091">
    <property type="entry name" value="Rhomboid-like"/>
    <property type="match status" value="1"/>
</dbReference>
<feature type="transmembrane region" description="Helical" evidence="5">
    <location>
        <begin position="241"/>
        <end position="258"/>
    </location>
</feature>
<gene>
    <name evidence="7" type="ORF">KI810_16025</name>
</gene>
<reference evidence="7 8" key="1">
    <citation type="submission" date="2021-05" db="EMBL/GenBank/DDBJ databases">
        <title>The draft genome of Geobacter luticola JCM 17780.</title>
        <authorList>
            <person name="Xu Z."/>
            <person name="Masuda Y."/>
            <person name="Itoh H."/>
            <person name="Senoo K."/>
        </authorList>
    </citation>
    <scope>NUCLEOTIDE SEQUENCE [LARGE SCALE GENOMIC DNA]</scope>
    <source>
        <strain evidence="7 8">JCM 17780</strain>
    </source>
</reference>
<feature type="domain" description="Peptidase S54 rhomboid" evidence="6">
    <location>
        <begin position="145"/>
        <end position="280"/>
    </location>
</feature>
<feature type="transmembrane region" description="Helical" evidence="5">
    <location>
        <begin position="212"/>
        <end position="229"/>
    </location>
</feature>
<feature type="transmembrane region" description="Helical" evidence="5">
    <location>
        <begin position="264"/>
        <end position="284"/>
    </location>
</feature>
<proteinExistence type="predicted"/>
<feature type="transmembrane region" description="Helical" evidence="5">
    <location>
        <begin position="160"/>
        <end position="178"/>
    </location>
</feature>
<protein>
    <submittedName>
        <fullName evidence="7">Rhomboid family intramembrane serine protease</fullName>
    </submittedName>
</protein>
<comment type="caution">
    <text evidence="7">The sequence shown here is derived from an EMBL/GenBank/DDBJ whole genome shotgun (WGS) entry which is preliminary data.</text>
</comment>
<dbReference type="Gene3D" id="1.20.1540.10">
    <property type="entry name" value="Rhomboid-like"/>
    <property type="match status" value="1"/>
</dbReference>
<organism evidence="7 8">
    <name type="scientific">Geomobilimonas luticola</name>
    <dbReference type="NCBI Taxonomy" id="1114878"/>
    <lineage>
        <taxon>Bacteria</taxon>
        <taxon>Pseudomonadati</taxon>
        <taxon>Thermodesulfobacteriota</taxon>
        <taxon>Desulfuromonadia</taxon>
        <taxon>Geobacterales</taxon>
        <taxon>Geobacteraceae</taxon>
        <taxon>Geomobilimonas</taxon>
    </lineage>
</organism>
<sequence>MAREFEHDGEYGEEWLAIIPSDLGKDGAAYPLSEQRAHLWSLVLEARSIPSRIESGVGGWILNVPAAYFAAACSELRLFEVENRNWPPPVRPHRPLVGNTLPTLSVLILLATFHNLTRLDISLPGHASIDWIDIGNAHAARILDGQWWRLVTALTLHGDWLHLLSNLTIGGIFILLLCRELGSGLAWSLLLGAGALGNLANAILQLSSHRSVGASTAVFGAVGIFAAISMVRYPRHAQRRWLLPIAAALALLAVLGTEGKSTDLGAHLFGFVFGAVLGGIAEKIEGRYGRPGRRLNALLALLCGVVVATAWWCALLYGG</sequence>
<evidence type="ECO:0000313" key="8">
    <source>
        <dbReference type="Proteomes" id="UP000756860"/>
    </source>
</evidence>
<feature type="transmembrane region" description="Helical" evidence="5">
    <location>
        <begin position="185"/>
        <end position="206"/>
    </location>
</feature>
<dbReference type="InterPro" id="IPR035952">
    <property type="entry name" value="Rhomboid-like_sf"/>
</dbReference>
<comment type="subcellular location">
    <subcellularLocation>
        <location evidence="1">Membrane</location>
        <topology evidence="1">Multi-pass membrane protein</topology>
    </subcellularLocation>
</comment>
<dbReference type="PANTHER" id="PTHR43066:SF5">
    <property type="entry name" value="RHOMBOID-LIKE PROTEIN 11, CHLOROPLASTIC-RELATED"/>
    <property type="match status" value="1"/>
</dbReference>